<dbReference type="InterPro" id="IPR027291">
    <property type="entry name" value="Glyco_hydro_38_N_sf"/>
</dbReference>
<comment type="caution">
    <text evidence="6">The sequence shown here is derived from an EMBL/GenBank/DDBJ whole genome shotgun (WGS) entry which is preliminary data.</text>
</comment>
<dbReference type="PANTHER" id="PTHR46017">
    <property type="entry name" value="ALPHA-MANNOSIDASE 2C1"/>
    <property type="match status" value="1"/>
</dbReference>
<dbReference type="GO" id="GO:0009313">
    <property type="term" value="P:oligosaccharide catabolic process"/>
    <property type="evidence" value="ECO:0007669"/>
    <property type="project" value="TreeGrafter"/>
</dbReference>
<gene>
    <name evidence="6" type="ORF">Aple_036960</name>
</gene>
<dbReference type="InterPro" id="IPR011013">
    <property type="entry name" value="Gal_mutarotase_sf_dom"/>
</dbReference>
<dbReference type="CDD" id="cd10786">
    <property type="entry name" value="GH38N_AMII_like"/>
    <property type="match status" value="1"/>
</dbReference>
<dbReference type="EMBL" id="BLAF01000019">
    <property type="protein sequence ID" value="GES20800.1"/>
    <property type="molecule type" value="Genomic_DNA"/>
</dbReference>
<dbReference type="Pfam" id="PF01074">
    <property type="entry name" value="Glyco_hydro_38N"/>
    <property type="match status" value="1"/>
</dbReference>
<dbReference type="GO" id="GO:0030246">
    <property type="term" value="F:carbohydrate binding"/>
    <property type="evidence" value="ECO:0007669"/>
    <property type="project" value="InterPro"/>
</dbReference>
<keyword evidence="4" id="KW-0326">Glycosidase</keyword>
<evidence type="ECO:0000256" key="3">
    <source>
        <dbReference type="ARBA" id="ARBA00022801"/>
    </source>
</evidence>
<dbReference type="SUPFAM" id="SSF88688">
    <property type="entry name" value="Families 57/38 glycoside transferase middle domain"/>
    <property type="match status" value="1"/>
</dbReference>
<keyword evidence="3" id="KW-0378">Hydrolase</keyword>
<feature type="domain" description="Glycoside hydrolase family 38 central" evidence="5">
    <location>
        <begin position="395"/>
        <end position="466"/>
    </location>
</feature>
<evidence type="ECO:0000313" key="7">
    <source>
        <dbReference type="Proteomes" id="UP000377595"/>
    </source>
</evidence>
<keyword evidence="2" id="KW-0479">Metal-binding</keyword>
<dbReference type="SMART" id="SM00872">
    <property type="entry name" value="Alpha-mann_mid"/>
    <property type="match status" value="1"/>
</dbReference>
<dbReference type="Gene3D" id="3.20.110.10">
    <property type="entry name" value="Glycoside hydrolase 38, N terminal domain"/>
    <property type="match status" value="1"/>
</dbReference>
<keyword evidence="7" id="KW-1185">Reference proteome</keyword>
<dbReference type="Pfam" id="PF07748">
    <property type="entry name" value="Glyco_hydro_38C"/>
    <property type="match status" value="1"/>
</dbReference>
<protein>
    <submittedName>
        <fullName evidence="6">Alpha-mannosidase</fullName>
    </submittedName>
</protein>
<organism evidence="6 7">
    <name type="scientific">Acrocarpospora pleiomorpha</name>
    <dbReference type="NCBI Taxonomy" id="90975"/>
    <lineage>
        <taxon>Bacteria</taxon>
        <taxon>Bacillati</taxon>
        <taxon>Actinomycetota</taxon>
        <taxon>Actinomycetes</taxon>
        <taxon>Streptosporangiales</taxon>
        <taxon>Streptosporangiaceae</taxon>
        <taxon>Acrocarpospora</taxon>
    </lineage>
</organism>
<dbReference type="GO" id="GO:0006013">
    <property type="term" value="P:mannose metabolic process"/>
    <property type="evidence" value="ECO:0007669"/>
    <property type="project" value="InterPro"/>
</dbReference>
<dbReference type="OrthoDB" id="1049785at2"/>
<dbReference type="Proteomes" id="UP000377595">
    <property type="component" value="Unassembled WGS sequence"/>
</dbReference>
<accession>A0A5M3XIM8</accession>
<dbReference type="Gene3D" id="2.70.98.30">
    <property type="entry name" value="Golgi alpha-mannosidase II, domain 4"/>
    <property type="match status" value="2"/>
</dbReference>
<dbReference type="RefSeq" id="WP_155345829.1">
    <property type="nucleotide sequence ID" value="NZ_BAAAHM010000032.1"/>
</dbReference>
<name>A0A5M3XIM8_9ACTN</name>
<dbReference type="SUPFAM" id="SSF88713">
    <property type="entry name" value="Glycoside hydrolase/deacetylase"/>
    <property type="match status" value="1"/>
</dbReference>
<dbReference type="GO" id="GO:0046872">
    <property type="term" value="F:metal ion binding"/>
    <property type="evidence" value="ECO:0007669"/>
    <property type="project" value="UniProtKB-KW"/>
</dbReference>
<dbReference type="InterPro" id="IPR011330">
    <property type="entry name" value="Glyco_hydro/deAcase_b/a-brl"/>
</dbReference>
<evidence type="ECO:0000256" key="2">
    <source>
        <dbReference type="ARBA" id="ARBA00022723"/>
    </source>
</evidence>
<evidence type="ECO:0000256" key="1">
    <source>
        <dbReference type="ARBA" id="ARBA00009792"/>
    </source>
</evidence>
<evidence type="ECO:0000259" key="5">
    <source>
        <dbReference type="SMART" id="SM00872"/>
    </source>
</evidence>
<proteinExistence type="inferred from homology"/>
<dbReference type="InterPro" id="IPR011682">
    <property type="entry name" value="Glyco_hydro_38_C"/>
</dbReference>
<reference evidence="6 7" key="1">
    <citation type="submission" date="2019-10" db="EMBL/GenBank/DDBJ databases">
        <title>Whole genome shotgun sequence of Acrocarpospora pleiomorpha NBRC 16267.</title>
        <authorList>
            <person name="Ichikawa N."/>
            <person name="Kimura A."/>
            <person name="Kitahashi Y."/>
            <person name="Komaki H."/>
            <person name="Oguchi A."/>
        </authorList>
    </citation>
    <scope>NUCLEOTIDE SEQUENCE [LARGE SCALE GENOMIC DNA]</scope>
    <source>
        <strain evidence="6 7">NBRC 16267</strain>
    </source>
</reference>
<dbReference type="InterPro" id="IPR015341">
    <property type="entry name" value="Glyco_hydro_38_cen"/>
</dbReference>
<evidence type="ECO:0000313" key="6">
    <source>
        <dbReference type="EMBL" id="GES20800.1"/>
    </source>
</evidence>
<dbReference type="SUPFAM" id="SSF74650">
    <property type="entry name" value="Galactose mutarotase-like"/>
    <property type="match status" value="2"/>
</dbReference>
<sequence length="1318" mass="142715">MRIVEVESTELFTEGPRQIVRITLADAVPGVPVRVAGAGVAGESRTGQGETVEVAVGAEHPVGARVPIMVTAGDAEAAGELVVAEPGWTVWMVSHFHYDPVWWNTQAAYTATWDHAGEAAQAHRSGFQHAGFELVKLHLATARREPDYKFVLAEVDYLKPFWDAHPEHRAYLRQLVQDGRVEIMGGTYNEPNTNLTSAESTIRNLVHGAGFQRDVLGGDPRTAWQLDAFGHDPQFPGLAADAGLTSSSWARGPFHQWGPMLGGGDPARMQFPAEFEWLSPSGRGVLTHYMPGHYSAGWWMDSAASLELAEAEVYRLFLKLRTVAATRNVLLPVGTDYTPPNRWIMDIQRDWNARYVSPRVVCGLPREFFAAVRNERDHFTPQTRDMNPIYTGKDVSFIDTKQAQRHAEAQLVDAEKFATLAAVSEGAPYPYAELDKAWRQLVYGAHHDAITGSESDQVYLDLLTGWREAHDLGRDILARSLTALSADLDGVVVWNPSSWPRTDLVRARLTLPPGWHGIAGDVLLENPDYHDDGSLRAVDVVFLAEDVPSLGYRTFSFAPGSIAPGSFNGWTEREGDRIANATHTIEADPRRGGCVSSLRVAGRELLRPGRVGNELVVYDEYPAHPTFHEGPWHLVPKGTATGSADTTAEVTVAECAIGRRLLVRGRVGPLTYRQEITLWDGLPRVDLVTHADFEGSDQLVRLRWPVHVPGALPVSEVAGAVVGRGFALIDTDSAEHPWTLDNPANHWFALSATCRIGSHAIGVAEIIAAADTPADQLRALATALARQGVTSTCSTGAGPRYGNLAVDSNLPDVRIAIGTPESNPFIATLLSSALAGRQWIPADEPLQKVWVPGADLSDPRALPVLVVSGPEDVDALIEDLADAVVEVPSEEPVDDYTVGLINRGIPGFAVDSEGAMHVSLVRSCTGWPSGVWIDPPRRTTPDGANFQLQHWTHTFECALVAAPGDWRDAGLVRHGHDVNHPLLPLVAGPAGPARSRSFLATEPGVVLAAMKATGNPIASGRTPDRVAGITLRLYEAHGRDTSARITSVLGGWQRADLLENVTGPAPEVLTGMEIVTLVAGVNPTAPPLPAIEPHQPVFTRYWLDNTGPAPTGNMPIAVHLSAADLDGPGELSLSIASSLTEDTAEGLVTLHAPSGWLVEPAIRPYVLPPGGHATVPIRFALPPSVRDGLYWLRARTSFGDQEYEDVTRVHIGGRHPVGLDVTTTGSLSLKSGEESEIIVRLKSGALTPVSVRTQLISPWPTYDMFPTWNTGAVVPGEDEAEVRFPVIARHPGRWWALVKVACAGWLHYTETIQVEVRP</sequence>
<dbReference type="PANTHER" id="PTHR46017:SF1">
    <property type="entry name" value="ALPHA-MANNOSIDASE 2C1"/>
    <property type="match status" value="1"/>
</dbReference>
<dbReference type="Pfam" id="PF09261">
    <property type="entry name" value="Alpha-mann_mid"/>
    <property type="match status" value="1"/>
</dbReference>
<evidence type="ECO:0000256" key="4">
    <source>
        <dbReference type="ARBA" id="ARBA00023295"/>
    </source>
</evidence>
<dbReference type="InterPro" id="IPR028995">
    <property type="entry name" value="Glyco_hydro_57/38_cen_sf"/>
</dbReference>
<dbReference type="Gene3D" id="1.20.1270.50">
    <property type="entry name" value="Glycoside hydrolase family 38, central domain"/>
    <property type="match status" value="1"/>
</dbReference>
<dbReference type="InterPro" id="IPR037094">
    <property type="entry name" value="Glyco_hydro_38_cen_sf"/>
</dbReference>
<dbReference type="InterPro" id="IPR000602">
    <property type="entry name" value="Glyco_hydro_38_N"/>
</dbReference>
<comment type="similarity">
    <text evidence="1">Belongs to the glycosyl hydrolase 38 family.</text>
</comment>
<dbReference type="GO" id="GO:0004559">
    <property type="term" value="F:alpha-mannosidase activity"/>
    <property type="evidence" value="ECO:0007669"/>
    <property type="project" value="InterPro"/>
</dbReference>